<dbReference type="PANTHER" id="PTHR43397:SF1">
    <property type="entry name" value="ERGOTHIONEINE BIOSYNTHESIS PROTEIN 1"/>
    <property type="match status" value="1"/>
</dbReference>
<name>A0A9C7Q0S4_9RHOD</name>
<accession>A0A9C7Q0S4</accession>
<dbReference type="InterPro" id="IPR035094">
    <property type="entry name" value="EgtD"/>
</dbReference>
<dbReference type="Gene3D" id="3.40.50.150">
    <property type="entry name" value="Vaccinia Virus protein VP39"/>
    <property type="match status" value="1"/>
</dbReference>
<dbReference type="GO" id="GO:0008168">
    <property type="term" value="F:methyltransferase activity"/>
    <property type="evidence" value="ECO:0007669"/>
    <property type="project" value="UniProtKB-KW"/>
</dbReference>
<dbReference type="SUPFAM" id="SSF53335">
    <property type="entry name" value="S-adenosyl-L-methionine-dependent methyltransferases"/>
    <property type="match status" value="1"/>
</dbReference>
<evidence type="ECO:0000313" key="5">
    <source>
        <dbReference type="EMBL" id="GJQ14987.1"/>
    </source>
</evidence>
<dbReference type="GO" id="GO:0032259">
    <property type="term" value="P:methylation"/>
    <property type="evidence" value="ECO:0007669"/>
    <property type="project" value="UniProtKB-KW"/>
</dbReference>
<dbReference type="EMBL" id="BQMJ01000051">
    <property type="protein sequence ID" value="GJQ14151.1"/>
    <property type="molecule type" value="Genomic_DNA"/>
</dbReference>
<evidence type="ECO:0000256" key="1">
    <source>
        <dbReference type="ARBA" id="ARBA00022603"/>
    </source>
</evidence>
<dbReference type="PIRSF" id="PIRSF018005">
    <property type="entry name" value="UCP018005"/>
    <property type="match status" value="1"/>
</dbReference>
<evidence type="ECO:0000256" key="2">
    <source>
        <dbReference type="ARBA" id="ARBA00022679"/>
    </source>
</evidence>
<keyword evidence="1" id="KW-0489">Methyltransferase</keyword>
<proteinExistence type="predicted"/>
<dbReference type="InterPro" id="IPR029063">
    <property type="entry name" value="SAM-dependent_MTases_sf"/>
</dbReference>
<dbReference type="NCBIfam" id="TIGR03438">
    <property type="entry name" value="egtD_ergothio"/>
    <property type="match status" value="1"/>
</dbReference>
<dbReference type="PANTHER" id="PTHR43397">
    <property type="entry name" value="ERGOTHIONEINE BIOSYNTHESIS PROTEIN 1"/>
    <property type="match status" value="1"/>
</dbReference>
<organism evidence="4 6">
    <name type="scientific">Galdieria partita</name>
    <dbReference type="NCBI Taxonomy" id="83374"/>
    <lineage>
        <taxon>Eukaryota</taxon>
        <taxon>Rhodophyta</taxon>
        <taxon>Bangiophyceae</taxon>
        <taxon>Galdieriales</taxon>
        <taxon>Galdieriaceae</taxon>
        <taxon>Galdieria</taxon>
    </lineage>
</organism>
<evidence type="ECO:0000313" key="4">
    <source>
        <dbReference type="EMBL" id="GJQ14151.1"/>
    </source>
</evidence>
<dbReference type="Proteomes" id="UP001061958">
    <property type="component" value="Unassembled WGS sequence"/>
</dbReference>
<gene>
    <name evidence="4" type="ORF">GpartN1_g5942.t1</name>
    <name evidence="5" type="ORF">GpartN1_g6778.t1</name>
</gene>
<dbReference type="EMBL" id="BQMJ01000063">
    <property type="protein sequence ID" value="GJQ14987.1"/>
    <property type="molecule type" value="Genomic_DNA"/>
</dbReference>
<reference evidence="4" key="2">
    <citation type="submission" date="2022-01" db="EMBL/GenBank/DDBJ databases">
        <authorList>
            <person name="Hirooka S."/>
            <person name="Miyagishima S.Y."/>
        </authorList>
    </citation>
    <scope>NUCLEOTIDE SEQUENCE</scope>
    <source>
        <strain evidence="4">NBRC 102759</strain>
    </source>
</reference>
<dbReference type="InterPro" id="IPR051128">
    <property type="entry name" value="EgtD_Methyltrsf_superfamily"/>
</dbReference>
<sequence>MSLGCQFRYKVLRQEDATEATRQLELDVIAGLQSQPKHLSSTYFYDQEGSALYQQITELDEYYLTRCEFEILKTHGKSICDRYFGHGQPVNLVELGAGDGRKTRVLLKELLEAQVDFQYVPIDISESAMKELVMGLKSEFQDSHLQCFGLVGDYKDGLQWLSSQQHFRKNFVLFLGSSIGNFTRENAIRFLRGLAQILRDGDELLLGADLLKDPMIMTRAYMDSKQVTRRFNLNLLKRINRELKADFDCNEWYHYAFYRSDIQAVESQLISKVPQQVYLGSSGLRFSLEAFEPIHTEYSHKYLLQDLKQIAAYSGMQCCEFLFDENKWFVDCIWKVDCHNSASKSSNDQQHQYS</sequence>
<dbReference type="AlphaFoldDB" id="A0A9C7Q0S4"/>
<keyword evidence="6" id="KW-1185">Reference proteome</keyword>
<evidence type="ECO:0000313" key="6">
    <source>
        <dbReference type="Proteomes" id="UP001061958"/>
    </source>
</evidence>
<dbReference type="InterPro" id="IPR019257">
    <property type="entry name" value="MeTrfase_dom"/>
</dbReference>
<feature type="domain" description="Histidine-specific methyltransferase SAM-dependent" evidence="3">
    <location>
        <begin position="26"/>
        <end position="335"/>
    </location>
</feature>
<dbReference type="OrthoDB" id="4190at2759"/>
<dbReference type="Pfam" id="PF10017">
    <property type="entry name" value="Methyltransf_33"/>
    <property type="match status" value="1"/>
</dbReference>
<protein>
    <recommendedName>
        <fullName evidence="3">Histidine-specific methyltransferase SAM-dependent domain-containing protein</fullName>
    </recommendedName>
</protein>
<keyword evidence="2" id="KW-0808">Transferase</keyword>
<dbReference type="InterPro" id="IPR017804">
    <property type="entry name" value="MeTrfase_EgtD-like"/>
</dbReference>
<evidence type="ECO:0000259" key="3">
    <source>
        <dbReference type="Pfam" id="PF10017"/>
    </source>
</evidence>
<reference evidence="4" key="1">
    <citation type="journal article" date="2022" name="Proc. Natl. Acad. Sci. U.S.A.">
        <title>Life cycle and functional genomics of the unicellular red alga Galdieria for elucidating algal and plant evolution and industrial use.</title>
        <authorList>
            <person name="Hirooka S."/>
            <person name="Itabashi T."/>
            <person name="Ichinose T.M."/>
            <person name="Onuma R."/>
            <person name="Fujiwara T."/>
            <person name="Yamashita S."/>
            <person name="Jong L.W."/>
            <person name="Tomita R."/>
            <person name="Iwane A.H."/>
            <person name="Miyagishima S.Y."/>
        </authorList>
    </citation>
    <scope>NUCLEOTIDE SEQUENCE</scope>
    <source>
        <strain evidence="4">NBRC 102759</strain>
    </source>
</reference>
<comment type="caution">
    <text evidence="4">The sequence shown here is derived from an EMBL/GenBank/DDBJ whole genome shotgun (WGS) entry which is preliminary data.</text>
</comment>